<dbReference type="AlphaFoldDB" id="A0A1I3URB7"/>
<dbReference type="RefSeq" id="WP_090061640.1">
    <property type="nucleotide sequence ID" value="NZ_FORH01000006.1"/>
</dbReference>
<organism evidence="1 2">
    <name type="scientific">Celeribacter neptunius</name>
    <dbReference type="NCBI Taxonomy" id="588602"/>
    <lineage>
        <taxon>Bacteria</taxon>
        <taxon>Pseudomonadati</taxon>
        <taxon>Pseudomonadota</taxon>
        <taxon>Alphaproteobacteria</taxon>
        <taxon>Rhodobacterales</taxon>
        <taxon>Roseobacteraceae</taxon>
        <taxon>Celeribacter</taxon>
    </lineage>
</organism>
<dbReference type="STRING" id="588602.SAMN04487991_3130"/>
<dbReference type="OrthoDB" id="7847741at2"/>
<evidence type="ECO:0000313" key="1">
    <source>
        <dbReference type="EMBL" id="SFJ84317.1"/>
    </source>
</evidence>
<accession>A0A1I3URB7</accession>
<proteinExistence type="predicted"/>
<protein>
    <recommendedName>
        <fullName evidence="3">Type II secretory pathway, pseudopilin PulG</fullName>
    </recommendedName>
</protein>
<reference evidence="2" key="1">
    <citation type="submission" date="2016-10" db="EMBL/GenBank/DDBJ databases">
        <authorList>
            <person name="Varghese N."/>
            <person name="Submissions S."/>
        </authorList>
    </citation>
    <scope>NUCLEOTIDE SEQUENCE [LARGE SCALE GENOMIC DNA]</scope>
    <source>
        <strain evidence="2">DSM 26471</strain>
    </source>
</reference>
<evidence type="ECO:0008006" key="3">
    <source>
        <dbReference type="Google" id="ProtNLM"/>
    </source>
</evidence>
<dbReference type="EMBL" id="FORH01000006">
    <property type="protein sequence ID" value="SFJ84317.1"/>
    <property type="molecule type" value="Genomic_DNA"/>
</dbReference>
<evidence type="ECO:0000313" key="2">
    <source>
        <dbReference type="Proteomes" id="UP000199630"/>
    </source>
</evidence>
<gene>
    <name evidence="1" type="ORF">SAMN04487991_3130</name>
</gene>
<keyword evidence="2" id="KW-1185">Reference proteome</keyword>
<name>A0A1I3URB7_9RHOB</name>
<dbReference type="Proteomes" id="UP000199630">
    <property type="component" value="Unassembled WGS sequence"/>
</dbReference>
<sequence>MAKLWPLLALALLTGAVLIAGLIAVGSPQAARVAKRDDQRFRELQDLERYVQCLARADARSPEALVDTPLCTSPLRPDALLAQEGYSYRATGPQTFQLCAQFADLDGLRTRGWQNRLDAEGCLNGILK</sequence>